<dbReference type="AlphaFoldDB" id="A0A0C2NXN5"/>
<feature type="binding site" evidence="3">
    <location>
        <position position="231"/>
    </location>
    <ligand>
        <name>Na(+)</name>
        <dbReference type="ChEBI" id="CHEBI:29101"/>
    </ligand>
</feature>
<evidence type="ECO:0000313" key="5">
    <source>
        <dbReference type="Proteomes" id="UP000031672"/>
    </source>
</evidence>
<name>A0A0C2NXN5_9VIBR</name>
<dbReference type="Proteomes" id="UP000031672">
    <property type="component" value="Unassembled WGS sequence"/>
</dbReference>
<dbReference type="EMBL" id="JTKH01000006">
    <property type="protein sequence ID" value="KII80885.1"/>
    <property type="molecule type" value="Genomic_DNA"/>
</dbReference>
<dbReference type="STRING" id="1461322.OJ16_06235"/>
<dbReference type="Gene3D" id="3.40.190.10">
    <property type="entry name" value="Periplasmic binding protein-like II"/>
    <property type="match status" value="1"/>
</dbReference>
<dbReference type="InterPro" id="IPR038404">
    <property type="entry name" value="TRAP_DctP_sf"/>
</dbReference>
<keyword evidence="1" id="KW-0732">Signal</keyword>
<sequence>MRALHSFFDGKLKLGVATLAATIALVGCGEEKQKADEVAQQAEPDKVYKLKLAETWGPNFPIFGDATKNMAKMAEEMSNGRLIITIDSSNKHKAPLGVFDMVKSGQYDLGHSASYYWKGKVPNTLYFTSMPFGMLPTEQYAWFYYGGGMELMEEVYAPHNLLSFPGGNTDTQMGGWFQKEINSVDDLQGLKMRIPGFAGEILAELGAKPTNIAPGELYTSLERRTIDALEWVGPSLDLRMGFHKIAPYYYTGWHEPGTELQFLVNQRTWDKLPADLQAILQTAMKTAAYDMYTQSKHESGKNWASIQSEYPDVQVKDFPVEVMTSLREANDRLLSEHADKDALAKKIQDSQAAYIEQVRPWSNISHRAYLNSQAQ</sequence>
<evidence type="ECO:0000256" key="3">
    <source>
        <dbReference type="PIRSR" id="PIRSR039026-2"/>
    </source>
</evidence>
<dbReference type="PANTHER" id="PTHR33376">
    <property type="match status" value="1"/>
</dbReference>
<dbReference type="InterPro" id="IPR026289">
    <property type="entry name" value="SBP_TakP-like"/>
</dbReference>
<accession>A0A0C2NXN5</accession>
<feature type="binding site" evidence="3">
    <location>
        <position position="255"/>
    </location>
    <ligand>
        <name>substrate</name>
    </ligand>
</feature>
<gene>
    <name evidence="4" type="ORF">OJ16_06235</name>
</gene>
<accession>A0A0C2NIY2</accession>
<dbReference type="Pfam" id="PF03480">
    <property type="entry name" value="DctP"/>
    <property type="match status" value="1"/>
</dbReference>
<feature type="binding site" evidence="3">
    <location>
        <position position="230"/>
    </location>
    <ligand>
        <name>substrate</name>
    </ligand>
</feature>
<comment type="caution">
    <text evidence="4">The sequence shown here is derived from an EMBL/GenBank/DDBJ whole genome shotgun (WGS) entry which is preliminary data.</text>
</comment>
<dbReference type="PROSITE" id="PS51257">
    <property type="entry name" value="PROKAR_LIPOPROTEIN"/>
    <property type="match status" value="1"/>
</dbReference>
<dbReference type="RefSeq" id="WP_040988461.1">
    <property type="nucleotide sequence ID" value="NZ_JBFRUC010000015.1"/>
</dbReference>
<protein>
    <submittedName>
        <fullName evidence="4">ABC transporter substrate-binding protein</fullName>
    </submittedName>
</protein>
<feature type="binding site" evidence="2">
    <location>
        <position position="172"/>
    </location>
    <ligand>
        <name>substrate</name>
    </ligand>
</feature>
<organism evidence="4 5">
    <name type="scientific">Vibrio renipiscarius</name>
    <dbReference type="NCBI Taxonomy" id="1461322"/>
    <lineage>
        <taxon>Bacteria</taxon>
        <taxon>Pseudomonadati</taxon>
        <taxon>Pseudomonadota</taxon>
        <taxon>Gammaproteobacteria</taxon>
        <taxon>Vibrionales</taxon>
        <taxon>Vibrionaceae</taxon>
        <taxon>Vibrio</taxon>
    </lineage>
</organism>
<dbReference type="PANTHER" id="PTHR33376:SF5">
    <property type="entry name" value="EXTRACYTOPLASMIC SOLUTE RECEPTOR PROTEIN"/>
    <property type="match status" value="1"/>
</dbReference>
<keyword evidence="5" id="KW-1185">Reference proteome</keyword>
<dbReference type="NCBIfam" id="NF037995">
    <property type="entry name" value="TRAP_S1"/>
    <property type="match status" value="1"/>
</dbReference>
<evidence type="ECO:0000256" key="1">
    <source>
        <dbReference type="ARBA" id="ARBA00022729"/>
    </source>
</evidence>
<dbReference type="OrthoDB" id="9769667at2"/>
<dbReference type="Gene3D" id="3.40.190.170">
    <property type="entry name" value="Bacterial extracellular solute-binding protein, family 7"/>
    <property type="match status" value="1"/>
</dbReference>
<reference evidence="4 5" key="1">
    <citation type="submission" date="2014-11" db="EMBL/GenBank/DDBJ databases">
        <title>Draft Genome Sequence of Vibrio piscirenalis strains CECT 8603T and CECT 8604, two marine Gammaproteobacterium isolated from cultured gilthead sea bream (Sparus aurata).</title>
        <authorList>
            <person name="Arahal D.R."/>
            <person name="Rodrigo-Torres L."/>
            <person name="Lucena T."/>
            <person name="Pujalte M.J."/>
        </authorList>
    </citation>
    <scope>NUCLEOTIDE SEQUENCE [LARGE SCALE GENOMIC DNA]</scope>
    <source>
        <strain evidence="4 5">DCR 1-4-2</strain>
    </source>
</reference>
<feature type="binding site" evidence="2">
    <location>
        <position position="193"/>
    </location>
    <ligand>
        <name>substrate</name>
    </ligand>
</feature>
<dbReference type="InterPro" id="IPR018389">
    <property type="entry name" value="DctP_fam"/>
</dbReference>
<dbReference type="GO" id="GO:0031317">
    <property type="term" value="C:tripartite ATP-independent periplasmic transporter complex"/>
    <property type="evidence" value="ECO:0007669"/>
    <property type="project" value="InterPro"/>
</dbReference>
<proteinExistence type="predicted"/>
<dbReference type="GO" id="GO:0055085">
    <property type="term" value="P:transmembrane transport"/>
    <property type="evidence" value="ECO:0007669"/>
    <property type="project" value="InterPro"/>
</dbReference>
<dbReference type="GO" id="GO:0046872">
    <property type="term" value="F:metal ion binding"/>
    <property type="evidence" value="ECO:0007669"/>
    <property type="project" value="UniProtKB-KW"/>
</dbReference>
<dbReference type="PIRSF" id="PIRSF039026">
    <property type="entry name" value="SiaP"/>
    <property type="match status" value="1"/>
</dbReference>
<keyword evidence="3" id="KW-0479">Metal-binding</keyword>
<evidence type="ECO:0000256" key="2">
    <source>
        <dbReference type="PIRSR" id="PIRSR039026-1"/>
    </source>
</evidence>
<evidence type="ECO:0000313" key="4">
    <source>
        <dbReference type="EMBL" id="KII80885.1"/>
    </source>
</evidence>